<keyword evidence="4" id="KW-1185">Reference proteome</keyword>
<dbReference type="STRING" id="1334629.MFUL124B02_04345"/>
<dbReference type="RefSeq" id="WP_074948963.1">
    <property type="nucleotide sequence ID" value="NZ_BJXR01000012.1"/>
</dbReference>
<gene>
    <name evidence="2" type="ORF">MFU01_08050</name>
    <name evidence="3" type="ORF">SAMN05443572_101684</name>
</gene>
<dbReference type="Proteomes" id="UP000183760">
    <property type="component" value="Unassembled WGS sequence"/>
</dbReference>
<organism evidence="2 5">
    <name type="scientific">Myxococcus fulvus</name>
    <dbReference type="NCBI Taxonomy" id="33"/>
    <lineage>
        <taxon>Bacteria</taxon>
        <taxon>Pseudomonadati</taxon>
        <taxon>Myxococcota</taxon>
        <taxon>Myxococcia</taxon>
        <taxon>Myxococcales</taxon>
        <taxon>Cystobacterineae</taxon>
        <taxon>Myxococcaceae</taxon>
        <taxon>Myxococcus</taxon>
    </lineage>
</organism>
<dbReference type="EMBL" id="BJXR01000012">
    <property type="protein sequence ID" value="GEN05768.1"/>
    <property type="molecule type" value="Genomic_DNA"/>
</dbReference>
<keyword evidence="1" id="KW-0732">Signal</keyword>
<evidence type="ECO:0000313" key="2">
    <source>
        <dbReference type="EMBL" id="GEN05768.1"/>
    </source>
</evidence>
<dbReference type="EMBL" id="FOIB01000001">
    <property type="protein sequence ID" value="SES95699.1"/>
    <property type="molecule type" value="Genomic_DNA"/>
</dbReference>
<evidence type="ECO:0000313" key="3">
    <source>
        <dbReference type="EMBL" id="SES95699.1"/>
    </source>
</evidence>
<feature type="chain" id="PRO_5022976559" description="Fibronectin type-III domain-containing protein" evidence="1">
    <location>
        <begin position="19"/>
        <end position="554"/>
    </location>
</feature>
<sequence>MKSPRLSFLLGATCVAWLAGCGSGAPESNGLGAGLSSVDTDTDSTGDGTWMGEPIAEGCEPDGGVPTDGGVPSVDAGVPEGVVWVKSTARFHTSVGIAEREEDLSANPPEILVPTGSTFELHLGSPGPQGGWMFTGIRPGPYYLRTGSTFLVTSSRSVDIGRNRLGRPDAEYVDVASSPLQVNLLNLAPWQNWEGSLQPGSSLQLTSSQVDLFSTASIFDFIPDGATSIVTSNAVMDSVLGNLPVFEADKGDRLYVNQLSEFSAGFLPDGRPLGYTAVERSAQVGAFDFMPDGFTPMPVTGLLQQARMREFPIEWRLPDFAHYASQVHPNAQPGIPRLDLVPGPHGLQEGWIGYSGELLTLSLPRGTAYDLTARLKFGNPYPSNWGVIGMVSYSFRNQEPMPDGSGRLGSLTGTYSEYDAVDNLIAGPLVPKLSPPRAFTIDGVPASVPRRVGTVSPVLAWSAPSVGTPTAYRVSIQRFDPDFGFAFTWRILYMPGSVTQVRLPPDILEPATSYVATVSAIDSPNSAIETFPFRTLDRLPYRSFSATSSYFTTP</sequence>
<protein>
    <recommendedName>
        <fullName evidence="6">Fibronectin type-III domain-containing protein</fullName>
    </recommendedName>
</protein>
<evidence type="ECO:0000256" key="1">
    <source>
        <dbReference type="SAM" id="SignalP"/>
    </source>
</evidence>
<accession>A0A511SX87</accession>
<dbReference type="AlphaFoldDB" id="A0A511SX87"/>
<dbReference type="OrthoDB" id="5379943at2"/>
<comment type="caution">
    <text evidence="2">The sequence shown here is derived from an EMBL/GenBank/DDBJ whole genome shotgun (WGS) entry which is preliminary data.</text>
</comment>
<dbReference type="SUPFAM" id="SSF49265">
    <property type="entry name" value="Fibronectin type III"/>
    <property type="match status" value="1"/>
</dbReference>
<reference evidence="2 5" key="2">
    <citation type="submission" date="2019-07" db="EMBL/GenBank/DDBJ databases">
        <title>Whole genome shotgun sequence of Myxococcus fulvus NBRC 100333.</title>
        <authorList>
            <person name="Hosoyama A."/>
            <person name="Uohara A."/>
            <person name="Ohji S."/>
            <person name="Ichikawa N."/>
        </authorList>
    </citation>
    <scope>NUCLEOTIDE SEQUENCE [LARGE SCALE GENOMIC DNA]</scope>
    <source>
        <strain evidence="2 5">NBRC 100333</strain>
    </source>
</reference>
<dbReference type="Proteomes" id="UP000321514">
    <property type="component" value="Unassembled WGS sequence"/>
</dbReference>
<dbReference type="InterPro" id="IPR036116">
    <property type="entry name" value="FN3_sf"/>
</dbReference>
<reference evidence="3 4" key="1">
    <citation type="submission" date="2016-10" db="EMBL/GenBank/DDBJ databases">
        <authorList>
            <person name="Varghese N."/>
            <person name="Submissions S."/>
        </authorList>
    </citation>
    <scope>NUCLEOTIDE SEQUENCE [LARGE SCALE GENOMIC DNA]</scope>
    <source>
        <strain evidence="3 4">DSM 16525</strain>
    </source>
</reference>
<feature type="signal peptide" evidence="1">
    <location>
        <begin position="1"/>
        <end position="18"/>
    </location>
</feature>
<proteinExistence type="predicted"/>
<evidence type="ECO:0000313" key="5">
    <source>
        <dbReference type="Proteomes" id="UP000321514"/>
    </source>
</evidence>
<evidence type="ECO:0008006" key="6">
    <source>
        <dbReference type="Google" id="ProtNLM"/>
    </source>
</evidence>
<evidence type="ECO:0000313" key="4">
    <source>
        <dbReference type="Proteomes" id="UP000183760"/>
    </source>
</evidence>
<dbReference type="PROSITE" id="PS51257">
    <property type="entry name" value="PROKAR_LIPOPROTEIN"/>
    <property type="match status" value="1"/>
</dbReference>
<name>A0A511SX87_MYXFU</name>